<accession>A0A2P4Y7Z8</accession>
<reference evidence="1 2" key="1">
    <citation type="journal article" date="2017" name="Genome Biol. Evol.">
        <title>Phytophthora megakarya and P. palmivora, closely related causal agents of cacao black pod rot, underwent increases in genome sizes and gene numbers by different mechanisms.</title>
        <authorList>
            <person name="Ali S.S."/>
            <person name="Shao J."/>
            <person name="Lary D.J."/>
            <person name="Kronmiller B."/>
            <person name="Shen D."/>
            <person name="Strem M.D."/>
            <person name="Amoako-Attah I."/>
            <person name="Akrofi A.Y."/>
            <person name="Begoude B.A."/>
            <person name="Ten Hoopen G.M."/>
            <person name="Coulibaly K."/>
            <person name="Kebe B.I."/>
            <person name="Melnick R.L."/>
            <person name="Guiltinan M.J."/>
            <person name="Tyler B.M."/>
            <person name="Meinhardt L.W."/>
            <person name="Bailey B.A."/>
        </authorList>
    </citation>
    <scope>NUCLEOTIDE SEQUENCE [LARGE SCALE GENOMIC DNA]</scope>
    <source>
        <strain evidence="2">sbr112.9</strain>
    </source>
</reference>
<dbReference type="GO" id="GO:0003964">
    <property type="term" value="F:RNA-directed DNA polymerase activity"/>
    <property type="evidence" value="ECO:0007669"/>
    <property type="project" value="UniProtKB-KW"/>
</dbReference>
<dbReference type="AlphaFoldDB" id="A0A2P4Y7Z8"/>
<protein>
    <submittedName>
        <fullName evidence="1">Reverse transcriptase</fullName>
    </submittedName>
</protein>
<gene>
    <name evidence="1" type="ORF">PHPALM_9170</name>
</gene>
<sequence length="71" mass="7822">MAKSTIYTALDLRDGFYQILIGKHPKRHAVGVTRYTARAEECPSDVQQMRNAFVALGARATSKTYSFAAGL</sequence>
<keyword evidence="2" id="KW-1185">Reference proteome</keyword>
<evidence type="ECO:0000313" key="2">
    <source>
        <dbReference type="Proteomes" id="UP000237271"/>
    </source>
</evidence>
<name>A0A2P4Y7Z8_9STRA</name>
<keyword evidence="1" id="KW-0808">Transferase</keyword>
<dbReference type="EMBL" id="NCKW01004968">
    <property type="protein sequence ID" value="POM73934.1"/>
    <property type="molecule type" value="Genomic_DNA"/>
</dbReference>
<keyword evidence="1" id="KW-0548">Nucleotidyltransferase</keyword>
<evidence type="ECO:0000313" key="1">
    <source>
        <dbReference type="EMBL" id="POM73934.1"/>
    </source>
</evidence>
<organism evidence="1 2">
    <name type="scientific">Phytophthora palmivora</name>
    <dbReference type="NCBI Taxonomy" id="4796"/>
    <lineage>
        <taxon>Eukaryota</taxon>
        <taxon>Sar</taxon>
        <taxon>Stramenopiles</taxon>
        <taxon>Oomycota</taxon>
        <taxon>Peronosporomycetes</taxon>
        <taxon>Peronosporales</taxon>
        <taxon>Peronosporaceae</taxon>
        <taxon>Phytophthora</taxon>
    </lineage>
</organism>
<proteinExistence type="predicted"/>
<dbReference type="Proteomes" id="UP000237271">
    <property type="component" value="Unassembled WGS sequence"/>
</dbReference>
<comment type="caution">
    <text evidence="1">The sequence shown here is derived from an EMBL/GenBank/DDBJ whole genome shotgun (WGS) entry which is preliminary data.</text>
</comment>
<keyword evidence="1" id="KW-0695">RNA-directed DNA polymerase</keyword>